<keyword evidence="2" id="KW-1185">Reference proteome</keyword>
<evidence type="ECO:0000313" key="1">
    <source>
        <dbReference type="EMBL" id="KAF7194838.1"/>
    </source>
</evidence>
<dbReference type="EMBL" id="JABCIY010000052">
    <property type="protein sequence ID" value="KAF7194838.1"/>
    <property type="molecule type" value="Genomic_DNA"/>
</dbReference>
<accession>A0A8H6RPC7</accession>
<proteinExistence type="predicted"/>
<dbReference type="Proteomes" id="UP000660729">
    <property type="component" value="Unassembled WGS sequence"/>
</dbReference>
<evidence type="ECO:0000313" key="2">
    <source>
        <dbReference type="Proteomes" id="UP000660729"/>
    </source>
</evidence>
<dbReference type="AlphaFoldDB" id="A0A8H6RPC7"/>
<reference evidence="1" key="1">
    <citation type="submission" date="2020-04" db="EMBL/GenBank/DDBJ databases">
        <title>Draft genome resource of the tomato pathogen Pseudocercospora fuligena.</title>
        <authorList>
            <person name="Zaccaron A."/>
        </authorList>
    </citation>
    <scope>NUCLEOTIDE SEQUENCE</scope>
    <source>
        <strain evidence="1">PF001</strain>
    </source>
</reference>
<sequence>MIRPECAAVSKSSSSTTGYKVRSSSPKRRVRAQQFTLRRPGSMLKVTFLPTLLAAVCSATVIPKCEDFTETVSQSQALQGKALTSSHQFDTLERSGLGTVLPILDRIGTATYNNLDYGTASLVIFENAPVPAITPKSPNNTATIGIGGTLLGGLSALSLNLTPQSTIKPAGTTKSFDLDSLYIGCALNTMVSVAGVRTPCGVTVTGKDINGDDLPSQSLEWGPDELLGSSMQYWELSGIVEAKEVTIKITSSIAQPLTVVFMDNVKYCVRT</sequence>
<protein>
    <submittedName>
        <fullName evidence="1">Uncharacterized protein</fullName>
    </submittedName>
</protein>
<name>A0A8H6RPC7_9PEZI</name>
<gene>
    <name evidence="1" type="ORF">HII31_03859</name>
</gene>
<comment type="caution">
    <text evidence="1">The sequence shown here is derived from an EMBL/GenBank/DDBJ whole genome shotgun (WGS) entry which is preliminary data.</text>
</comment>
<organism evidence="1 2">
    <name type="scientific">Pseudocercospora fuligena</name>
    <dbReference type="NCBI Taxonomy" id="685502"/>
    <lineage>
        <taxon>Eukaryota</taxon>
        <taxon>Fungi</taxon>
        <taxon>Dikarya</taxon>
        <taxon>Ascomycota</taxon>
        <taxon>Pezizomycotina</taxon>
        <taxon>Dothideomycetes</taxon>
        <taxon>Dothideomycetidae</taxon>
        <taxon>Mycosphaerellales</taxon>
        <taxon>Mycosphaerellaceae</taxon>
        <taxon>Pseudocercospora</taxon>
    </lineage>
</organism>
<dbReference type="OrthoDB" id="3648791at2759"/>